<organism evidence="1 2">
    <name type="scientific">Luteolibacter flavescens</name>
    <dbReference type="NCBI Taxonomy" id="1859460"/>
    <lineage>
        <taxon>Bacteria</taxon>
        <taxon>Pseudomonadati</taxon>
        <taxon>Verrucomicrobiota</taxon>
        <taxon>Verrucomicrobiia</taxon>
        <taxon>Verrucomicrobiales</taxon>
        <taxon>Verrucomicrobiaceae</taxon>
        <taxon>Luteolibacter</taxon>
    </lineage>
</organism>
<accession>A0ABT3FWB4</accession>
<proteinExistence type="predicted"/>
<protein>
    <submittedName>
        <fullName evidence="1">Uncharacterized protein</fullName>
    </submittedName>
</protein>
<sequence length="205" mass="22782">MSHAPSRTPLPHPLSAASLQAFTSPRCRVFSRVLRDAATGTVMVANGCIALRVTRGPVTFDDSLPPASDDFKRRLDRLPWARFGPEHQARRMRPAPWASFDSIRGDLYRYGLEELWLPDGRMTKDKPVWTGDGMHIPLAILQLVARLPRCEACINRAHDYLLIRFTGGEGMIANRYLKVRGGDVPPLTLTIFQPRGTDGLPGGLV</sequence>
<gene>
    <name evidence="1" type="ORF">OKA04_23345</name>
</gene>
<dbReference type="RefSeq" id="WP_264503649.1">
    <property type="nucleotide sequence ID" value="NZ_JAPDDS010000021.1"/>
</dbReference>
<keyword evidence="2" id="KW-1185">Reference proteome</keyword>
<reference evidence="1 2" key="1">
    <citation type="submission" date="2022-10" db="EMBL/GenBank/DDBJ databases">
        <title>Luteolibacter flavescens strain MCCC 1K03193, whole genome shotgun sequencing project.</title>
        <authorList>
            <person name="Zhao G."/>
            <person name="Shen L."/>
        </authorList>
    </citation>
    <scope>NUCLEOTIDE SEQUENCE [LARGE SCALE GENOMIC DNA]</scope>
    <source>
        <strain evidence="1 2">MCCC 1K03193</strain>
    </source>
</reference>
<name>A0ABT3FWB4_9BACT</name>
<dbReference type="Proteomes" id="UP001207930">
    <property type="component" value="Unassembled WGS sequence"/>
</dbReference>
<evidence type="ECO:0000313" key="2">
    <source>
        <dbReference type="Proteomes" id="UP001207930"/>
    </source>
</evidence>
<comment type="caution">
    <text evidence="1">The sequence shown here is derived from an EMBL/GenBank/DDBJ whole genome shotgun (WGS) entry which is preliminary data.</text>
</comment>
<dbReference type="EMBL" id="JAPDDS010000021">
    <property type="protein sequence ID" value="MCW1887692.1"/>
    <property type="molecule type" value="Genomic_DNA"/>
</dbReference>
<evidence type="ECO:0000313" key="1">
    <source>
        <dbReference type="EMBL" id="MCW1887692.1"/>
    </source>
</evidence>